<keyword evidence="4" id="KW-1185">Reference proteome</keyword>
<dbReference type="Pfam" id="PF04023">
    <property type="entry name" value="FeoA"/>
    <property type="match status" value="1"/>
</dbReference>
<organism evidence="3 4">
    <name type="scientific">Croceifilum oryzae</name>
    <dbReference type="NCBI Taxonomy" id="1553429"/>
    <lineage>
        <taxon>Bacteria</taxon>
        <taxon>Bacillati</taxon>
        <taxon>Bacillota</taxon>
        <taxon>Bacilli</taxon>
        <taxon>Bacillales</taxon>
        <taxon>Thermoactinomycetaceae</taxon>
        <taxon>Croceifilum</taxon>
    </lineage>
</organism>
<dbReference type="InterPro" id="IPR052713">
    <property type="entry name" value="FeoA"/>
</dbReference>
<dbReference type="SUPFAM" id="SSF50037">
    <property type="entry name" value="C-terminal domain of transcriptional repressors"/>
    <property type="match status" value="1"/>
</dbReference>
<dbReference type="InterPro" id="IPR008988">
    <property type="entry name" value="Transcriptional_repressor_C"/>
</dbReference>
<accession>A0AAJ1TFC2</accession>
<dbReference type="AlphaFoldDB" id="A0AAJ1TFC2"/>
<protein>
    <submittedName>
        <fullName evidence="3">Ferrous iron transport protein A</fullName>
    </submittedName>
</protein>
<comment type="caution">
    <text evidence="3">The sequence shown here is derived from an EMBL/GenBank/DDBJ whole genome shotgun (WGS) entry which is preliminary data.</text>
</comment>
<dbReference type="Gene3D" id="2.30.30.90">
    <property type="match status" value="1"/>
</dbReference>
<dbReference type="PANTHER" id="PTHR42954">
    <property type="entry name" value="FE(2+) TRANSPORT PROTEIN A"/>
    <property type="match status" value="1"/>
</dbReference>
<proteinExistence type="predicted"/>
<dbReference type="Proteomes" id="UP001238450">
    <property type="component" value="Unassembled WGS sequence"/>
</dbReference>
<sequence>MTLSELEKGLQARIIDLSNISPLVRRRLLDLGILEGSIIRLIHRLPLRGAFALEVNHQEFGLRYAEAKRIEVEVV</sequence>
<dbReference type="InterPro" id="IPR038157">
    <property type="entry name" value="FeoA_core_dom"/>
</dbReference>
<gene>
    <name evidence="3" type="ORF">J2Z48_001557</name>
</gene>
<reference evidence="3 4" key="1">
    <citation type="submission" date="2023-07" db="EMBL/GenBank/DDBJ databases">
        <title>Genomic Encyclopedia of Type Strains, Phase IV (KMG-IV): sequencing the most valuable type-strain genomes for metagenomic binning, comparative biology and taxonomic classification.</title>
        <authorList>
            <person name="Goeker M."/>
        </authorList>
    </citation>
    <scope>NUCLEOTIDE SEQUENCE [LARGE SCALE GENOMIC DNA]</scope>
    <source>
        <strain evidence="3 4">DSM 46876</strain>
    </source>
</reference>
<evidence type="ECO:0000313" key="3">
    <source>
        <dbReference type="EMBL" id="MDQ0417384.1"/>
    </source>
</evidence>
<evidence type="ECO:0000259" key="2">
    <source>
        <dbReference type="SMART" id="SM00899"/>
    </source>
</evidence>
<dbReference type="SMART" id="SM00899">
    <property type="entry name" value="FeoA"/>
    <property type="match status" value="1"/>
</dbReference>
<evidence type="ECO:0000313" key="4">
    <source>
        <dbReference type="Proteomes" id="UP001238450"/>
    </source>
</evidence>
<dbReference type="PANTHER" id="PTHR42954:SF2">
    <property type="entry name" value="FE(2+) TRANSPORT PROTEIN A"/>
    <property type="match status" value="1"/>
</dbReference>
<evidence type="ECO:0000256" key="1">
    <source>
        <dbReference type="ARBA" id="ARBA00023004"/>
    </source>
</evidence>
<keyword evidence="1" id="KW-0408">Iron</keyword>
<dbReference type="InterPro" id="IPR007167">
    <property type="entry name" value="Fe-transptr_FeoA-like"/>
</dbReference>
<dbReference type="EMBL" id="JAUSUV010000006">
    <property type="protein sequence ID" value="MDQ0417384.1"/>
    <property type="molecule type" value="Genomic_DNA"/>
</dbReference>
<name>A0AAJ1TFC2_9BACL</name>
<dbReference type="GO" id="GO:0046914">
    <property type="term" value="F:transition metal ion binding"/>
    <property type="evidence" value="ECO:0007669"/>
    <property type="project" value="InterPro"/>
</dbReference>
<dbReference type="RefSeq" id="WP_307252420.1">
    <property type="nucleotide sequence ID" value="NZ_JAUSUV010000006.1"/>
</dbReference>
<feature type="domain" description="Ferrous iron transporter FeoA-like" evidence="2">
    <location>
        <begin position="1"/>
        <end position="74"/>
    </location>
</feature>